<evidence type="ECO:0000313" key="2">
    <source>
        <dbReference type="Proteomes" id="UP001597263"/>
    </source>
</evidence>
<reference evidence="2" key="1">
    <citation type="journal article" date="2019" name="Int. J. Syst. Evol. Microbiol.">
        <title>The Global Catalogue of Microorganisms (GCM) 10K type strain sequencing project: providing services to taxonomists for standard genome sequencing and annotation.</title>
        <authorList>
            <consortium name="The Broad Institute Genomics Platform"/>
            <consortium name="The Broad Institute Genome Sequencing Center for Infectious Disease"/>
            <person name="Wu L."/>
            <person name="Ma J."/>
        </authorList>
    </citation>
    <scope>NUCLEOTIDE SEQUENCE [LARGE SCALE GENOMIC DNA]</scope>
    <source>
        <strain evidence="2">CCUG 49584</strain>
    </source>
</reference>
<organism evidence="1 2">
    <name type="scientific">Pseudochrobactrum kiredjianiae</name>
    <dbReference type="NCBI Taxonomy" id="386305"/>
    <lineage>
        <taxon>Bacteria</taxon>
        <taxon>Pseudomonadati</taxon>
        <taxon>Pseudomonadota</taxon>
        <taxon>Alphaproteobacteria</taxon>
        <taxon>Hyphomicrobiales</taxon>
        <taxon>Brucellaceae</taxon>
        <taxon>Pseudochrobactrum</taxon>
    </lineage>
</organism>
<dbReference type="RefSeq" id="WP_289385361.1">
    <property type="nucleotide sequence ID" value="NZ_JAUCBM010000001.1"/>
</dbReference>
<proteinExistence type="predicted"/>
<keyword evidence="2" id="KW-1185">Reference proteome</keyword>
<evidence type="ECO:0000313" key="1">
    <source>
        <dbReference type="EMBL" id="MFD1228656.1"/>
    </source>
</evidence>
<comment type="caution">
    <text evidence="1">The sequence shown here is derived from an EMBL/GenBank/DDBJ whole genome shotgun (WGS) entry which is preliminary data.</text>
</comment>
<dbReference type="Proteomes" id="UP001597263">
    <property type="component" value="Unassembled WGS sequence"/>
</dbReference>
<dbReference type="EMBL" id="JBHTMA010000040">
    <property type="protein sequence ID" value="MFD1228656.1"/>
    <property type="molecule type" value="Genomic_DNA"/>
</dbReference>
<gene>
    <name evidence="1" type="ORF">ACFQ35_16050</name>
</gene>
<protein>
    <submittedName>
        <fullName evidence="1">Uncharacterized protein</fullName>
    </submittedName>
</protein>
<name>A0ABW3V8M4_9HYPH</name>
<accession>A0ABW3V8M4</accession>
<sequence>MLAIDGYGSLYRFYLAAKKAIQDRVPLPYSFSEEPQPEVFSWDAYRENVDVAAKYLVRNVLSDRINKGDTFPCILNKDGTLITLSTFLLTVTEGFALENSAFLDAKDKAKADGLVLDGEYIFGLKSLTSDYWHAPFISERIFTDSSLVLDDVLYPYGRGMPLIDWRSGTVSLKRLRALHEAIEAMRISTSAFEKAGIQVDQFDAREIIDAYDESDAPNLLNMLAPYDGCTIVAPIEWIGELNGSEEEALNEPADNLFSGAPKSAILSLLKAQPTLTKSGVKAKLFPKTSTRRFNMHWQQAAEENPALAKPGRRKEKS</sequence>